<accession>A0ABQ8DBE2</accession>
<name>A0ABQ8DBE2_BRANA</name>
<proteinExistence type="predicted"/>
<comment type="caution">
    <text evidence="2">The sequence shown here is derived from an EMBL/GenBank/DDBJ whole genome shotgun (WGS) entry which is preliminary data.</text>
</comment>
<sequence length="318" mass="34865">TLLSSGGRCLEPVPEALLLFLLISALPSYVLYFGHALDSGEGISRRPPAPLESIAEPVTRSFPRDTTRWFDGVGVWSRLLGFRVQIYFPSQVWSLTKASGSVMLLCLFQGLCASVFSLDPLMGSGFLVAVEKSDDGVDVAVVLWRLGSADVYSLCLRVHWRFFYSVARAGLCVAVWWPVVSGSGVWSQTHKITVTLLSSGGWCLEPVPEALLLFLLVSALPSYVLYLGYALDYGEGISRRPPAPLERIAEPVTRSFPGATTRWFDGVGVWSRLLGFRAQIYFTFQVWSLTEASGDVMLLCLFQGLCASVFSLNPIMGS</sequence>
<keyword evidence="1" id="KW-0812">Transmembrane</keyword>
<feature type="transmembrane region" description="Helical" evidence="1">
    <location>
        <begin position="16"/>
        <end position="37"/>
    </location>
</feature>
<reference evidence="2 3" key="1">
    <citation type="submission" date="2021-05" db="EMBL/GenBank/DDBJ databases">
        <title>Genome Assembly of Synthetic Allotetraploid Brassica napus Reveals Homoeologous Exchanges between Subgenomes.</title>
        <authorList>
            <person name="Davis J.T."/>
        </authorList>
    </citation>
    <scope>NUCLEOTIDE SEQUENCE [LARGE SCALE GENOMIC DNA]</scope>
    <source>
        <strain evidence="3">cv. Da-Ae</strain>
        <tissue evidence="2">Seedling</tissue>
    </source>
</reference>
<protein>
    <submittedName>
        <fullName evidence="2">Uncharacterized protein</fullName>
    </submittedName>
</protein>
<keyword evidence="1" id="KW-1133">Transmembrane helix</keyword>
<dbReference type="EMBL" id="JAGKQM010000005">
    <property type="protein sequence ID" value="KAH0926670.1"/>
    <property type="molecule type" value="Genomic_DNA"/>
</dbReference>
<evidence type="ECO:0000256" key="1">
    <source>
        <dbReference type="SAM" id="Phobius"/>
    </source>
</evidence>
<evidence type="ECO:0000313" key="3">
    <source>
        <dbReference type="Proteomes" id="UP000824890"/>
    </source>
</evidence>
<feature type="transmembrane region" description="Helical" evidence="1">
    <location>
        <begin position="162"/>
        <end position="179"/>
    </location>
</feature>
<organism evidence="2 3">
    <name type="scientific">Brassica napus</name>
    <name type="common">Rape</name>
    <dbReference type="NCBI Taxonomy" id="3708"/>
    <lineage>
        <taxon>Eukaryota</taxon>
        <taxon>Viridiplantae</taxon>
        <taxon>Streptophyta</taxon>
        <taxon>Embryophyta</taxon>
        <taxon>Tracheophyta</taxon>
        <taxon>Spermatophyta</taxon>
        <taxon>Magnoliopsida</taxon>
        <taxon>eudicotyledons</taxon>
        <taxon>Gunneridae</taxon>
        <taxon>Pentapetalae</taxon>
        <taxon>rosids</taxon>
        <taxon>malvids</taxon>
        <taxon>Brassicales</taxon>
        <taxon>Brassicaceae</taxon>
        <taxon>Brassiceae</taxon>
        <taxon>Brassica</taxon>
    </lineage>
</organism>
<feature type="non-terminal residue" evidence="2">
    <location>
        <position position="1"/>
    </location>
</feature>
<keyword evidence="1" id="KW-0472">Membrane</keyword>
<feature type="transmembrane region" description="Helical" evidence="1">
    <location>
        <begin position="210"/>
        <end position="231"/>
    </location>
</feature>
<evidence type="ECO:0000313" key="2">
    <source>
        <dbReference type="EMBL" id="KAH0926670.1"/>
    </source>
</evidence>
<feature type="non-terminal residue" evidence="2">
    <location>
        <position position="318"/>
    </location>
</feature>
<keyword evidence="3" id="KW-1185">Reference proteome</keyword>
<dbReference type="Proteomes" id="UP000824890">
    <property type="component" value="Unassembled WGS sequence"/>
</dbReference>
<gene>
    <name evidence="2" type="ORF">HID58_018926</name>
</gene>